<proteinExistence type="predicted"/>
<dbReference type="KEGG" id="ahel:Q31a_36780"/>
<protein>
    <submittedName>
        <fullName evidence="1">Uncharacterized protein</fullName>
    </submittedName>
</protein>
<name>A0A518G9V6_9BACT</name>
<evidence type="ECO:0000313" key="1">
    <source>
        <dbReference type="EMBL" id="QDV25353.1"/>
    </source>
</evidence>
<dbReference type="Proteomes" id="UP000318017">
    <property type="component" value="Chromosome"/>
</dbReference>
<sequence>MAPAKKNASMLARRIAANTQYARYGLTMNAVHGLLRAPEPGGRTMGLKRGMQPVSAKRMKKGYPANWLPHPLCVLHIVKTVAGIPWRFRSLGQA</sequence>
<evidence type="ECO:0000313" key="2">
    <source>
        <dbReference type="Proteomes" id="UP000318017"/>
    </source>
</evidence>
<dbReference type="EMBL" id="CP036298">
    <property type="protein sequence ID" value="QDV25353.1"/>
    <property type="molecule type" value="Genomic_DNA"/>
</dbReference>
<reference evidence="1 2" key="1">
    <citation type="submission" date="2019-02" db="EMBL/GenBank/DDBJ databases">
        <title>Deep-cultivation of Planctomycetes and their phenomic and genomic characterization uncovers novel biology.</title>
        <authorList>
            <person name="Wiegand S."/>
            <person name="Jogler M."/>
            <person name="Boedeker C."/>
            <person name="Pinto D."/>
            <person name="Vollmers J."/>
            <person name="Rivas-Marin E."/>
            <person name="Kohn T."/>
            <person name="Peeters S.H."/>
            <person name="Heuer A."/>
            <person name="Rast P."/>
            <person name="Oberbeckmann S."/>
            <person name="Bunk B."/>
            <person name="Jeske O."/>
            <person name="Meyerdierks A."/>
            <person name="Storesund J.E."/>
            <person name="Kallscheuer N."/>
            <person name="Luecker S."/>
            <person name="Lage O.M."/>
            <person name="Pohl T."/>
            <person name="Merkel B.J."/>
            <person name="Hornburger P."/>
            <person name="Mueller R.-W."/>
            <person name="Bruemmer F."/>
            <person name="Labrenz M."/>
            <person name="Spormann A.M."/>
            <person name="Op den Camp H."/>
            <person name="Overmann J."/>
            <person name="Amann R."/>
            <person name="Jetten M.S.M."/>
            <person name="Mascher T."/>
            <person name="Medema M.H."/>
            <person name="Devos D.P."/>
            <person name="Kaster A.-K."/>
            <person name="Ovreas L."/>
            <person name="Rohde M."/>
            <person name="Galperin M.Y."/>
            <person name="Jogler C."/>
        </authorList>
    </citation>
    <scope>NUCLEOTIDE SEQUENCE [LARGE SCALE GENOMIC DNA]</scope>
    <source>
        <strain evidence="1 2">Q31a</strain>
    </source>
</reference>
<accession>A0A518G9V6</accession>
<dbReference type="AlphaFoldDB" id="A0A518G9V6"/>
<gene>
    <name evidence="1" type="ORF">Q31a_36780</name>
</gene>
<organism evidence="1 2">
    <name type="scientific">Aureliella helgolandensis</name>
    <dbReference type="NCBI Taxonomy" id="2527968"/>
    <lineage>
        <taxon>Bacteria</taxon>
        <taxon>Pseudomonadati</taxon>
        <taxon>Planctomycetota</taxon>
        <taxon>Planctomycetia</taxon>
        <taxon>Pirellulales</taxon>
        <taxon>Pirellulaceae</taxon>
        <taxon>Aureliella</taxon>
    </lineage>
</organism>
<keyword evidence="2" id="KW-1185">Reference proteome</keyword>